<evidence type="ECO:0000256" key="1">
    <source>
        <dbReference type="SAM" id="Phobius"/>
    </source>
</evidence>
<proteinExistence type="predicted"/>
<gene>
    <name evidence="2" type="ORF">VKT23_012407</name>
</gene>
<evidence type="ECO:0000313" key="2">
    <source>
        <dbReference type="EMBL" id="KAK7451728.1"/>
    </source>
</evidence>
<keyword evidence="1" id="KW-1133">Transmembrane helix</keyword>
<feature type="transmembrane region" description="Helical" evidence="1">
    <location>
        <begin position="195"/>
        <end position="214"/>
    </location>
</feature>
<keyword evidence="1" id="KW-0812">Transmembrane</keyword>
<reference evidence="2 3" key="1">
    <citation type="submission" date="2024-01" db="EMBL/GenBank/DDBJ databases">
        <title>A draft genome for the cacao thread blight pathogen Marasmiellus scandens.</title>
        <authorList>
            <person name="Baruah I.K."/>
            <person name="Leung J."/>
            <person name="Bukari Y."/>
            <person name="Amoako-Attah I."/>
            <person name="Meinhardt L.W."/>
            <person name="Bailey B.A."/>
            <person name="Cohen S.P."/>
        </authorList>
    </citation>
    <scope>NUCLEOTIDE SEQUENCE [LARGE SCALE GENOMIC DNA]</scope>
    <source>
        <strain evidence="2 3">GH-19</strain>
    </source>
</reference>
<keyword evidence="3" id="KW-1185">Reference proteome</keyword>
<dbReference type="Proteomes" id="UP001498398">
    <property type="component" value="Unassembled WGS sequence"/>
</dbReference>
<dbReference type="PANTHER" id="PTHR42101:SF1">
    <property type="entry name" value="LOW TEMPERATURE REQUIREMENT A"/>
    <property type="match status" value="1"/>
</dbReference>
<accession>A0ABR1J8L6</accession>
<protein>
    <submittedName>
        <fullName evidence="2">Uncharacterized protein</fullName>
    </submittedName>
</protein>
<feature type="transmembrane region" description="Helical" evidence="1">
    <location>
        <begin position="302"/>
        <end position="323"/>
    </location>
</feature>
<feature type="transmembrane region" description="Helical" evidence="1">
    <location>
        <begin position="20"/>
        <end position="41"/>
    </location>
</feature>
<feature type="transmembrane region" description="Helical" evidence="1">
    <location>
        <begin position="235"/>
        <end position="255"/>
    </location>
</feature>
<dbReference type="EMBL" id="JBANRG010000030">
    <property type="protein sequence ID" value="KAK7451728.1"/>
    <property type="molecule type" value="Genomic_DNA"/>
</dbReference>
<evidence type="ECO:0000313" key="3">
    <source>
        <dbReference type="Proteomes" id="UP001498398"/>
    </source>
</evidence>
<dbReference type="PANTHER" id="PTHR42101">
    <property type="entry name" value="CHROMOSOME 16, WHOLE GENOME SHOTGUN SEQUENCE"/>
    <property type="match status" value="1"/>
</dbReference>
<feature type="transmembrane region" description="Helical" evidence="1">
    <location>
        <begin position="53"/>
        <end position="72"/>
    </location>
</feature>
<feature type="transmembrane region" description="Helical" evidence="1">
    <location>
        <begin position="158"/>
        <end position="183"/>
    </location>
</feature>
<organism evidence="2 3">
    <name type="scientific">Marasmiellus scandens</name>
    <dbReference type="NCBI Taxonomy" id="2682957"/>
    <lineage>
        <taxon>Eukaryota</taxon>
        <taxon>Fungi</taxon>
        <taxon>Dikarya</taxon>
        <taxon>Basidiomycota</taxon>
        <taxon>Agaricomycotina</taxon>
        <taxon>Agaricomycetes</taxon>
        <taxon>Agaricomycetidae</taxon>
        <taxon>Agaricales</taxon>
        <taxon>Marasmiineae</taxon>
        <taxon>Omphalotaceae</taxon>
        <taxon>Marasmiellus</taxon>
    </lineage>
</organism>
<sequence length="641" mass="71071">MTTAFASLTDGTPILDGKSVASYVTLFALVWWVWASQVAYNARFRRSDWVHRFFVFAQVFVFCALAAFTKGFDVTNNILPDPDDEQAGNVRNAAFGSDLVAPLIQVEDFRDTKRLPRLNVRGLSMTMAISRLSLLFQYSFAFGHALRIKGRVLPWTRHVAFLAHISSLILSSICFFIVFGITGQNPSKADEIAKIPLWYLPLCIEAATHFVSISSLCRDRVQYDAEMLLSRSSSVFVIILGGNLDTITNGFQYIIGNSGSHANVLAVMFCAVVTVLLLFSLNFGTSMPRSGRKHSKRDIGAFFFQFFYLCAIIVSLQGILAMVKAGNLGSALQTPFQFLRETRDIMESKGPHVNINESDFHSDISDQLSNQGIPLDLLLDGINTIISNYTSPDLIANDSLPYYSLLQADMLLINVVLENLNMLPDTGLPEVSAFYETHPWNDQVISNDSFSSTVIDKVIIANTDPAKWFYAAGGCVLVTLALMSLIRQNPRDKYEWGQITSRFLMGSAIIAISVINVNADEKVLSDDFYLQGSRIWWLATHYWVLPPYALALLIEQIIEVILLHRAGRSLGISGTSLFHVGTKDTGVIDQKGSREELIVERSSLNSPEVYSGAYAQQDLEKGESSLHFVKNSPSAQAKPGT</sequence>
<comment type="caution">
    <text evidence="2">The sequence shown here is derived from an EMBL/GenBank/DDBJ whole genome shotgun (WGS) entry which is preliminary data.</text>
</comment>
<feature type="transmembrane region" description="Helical" evidence="1">
    <location>
        <begin position="123"/>
        <end position="146"/>
    </location>
</feature>
<name>A0ABR1J8L6_9AGAR</name>
<feature type="transmembrane region" description="Helical" evidence="1">
    <location>
        <begin position="261"/>
        <end position="281"/>
    </location>
</feature>
<keyword evidence="1" id="KW-0472">Membrane</keyword>